<dbReference type="PANTHER" id="PTHR43763:SF6">
    <property type="entry name" value="XAA-PRO AMINOPEPTIDASE 1"/>
    <property type="match status" value="1"/>
</dbReference>
<evidence type="ECO:0000259" key="6">
    <source>
        <dbReference type="Pfam" id="PF16188"/>
    </source>
</evidence>
<protein>
    <submittedName>
        <fullName evidence="7">Xaa-Pro aminopeptidase</fullName>
    </submittedName>
</protein>
<feature type="domain" description="Creatinase N-terminal" evidence="5">
    <location>
        <begin position="22"/>
        <end position="150"/>
    </location>
</feature>
<comment type="similarity">
    <text evidence="1">Belongs to the peptidase M24B family.</text>
</comment>
<accession>A0A1M6EIM7</accession>
<evidence type="ECO:0000259" key="4">
    <source>
        <dbReference type="Pfam" id="PF00557"/>
    </source>
</evidence>
<dbReference type="Pfam" id="PF16188">
    <property type="entry name" value="Peptidase_M24_C"/>
    <property type="match status" value="1"/>
</dbReference>
<feature type="domain" description="Peptidase M24" evidence="4">
    <location>
        <begin position="329"/>
        <end position="546"/>
    </location>
</feature>
<dbReference type="CDD" id="cd01085">
    <property type="entry name" value="APP"/>
    <property type="match status" value="1"/>
</dbReference>
<dbReference type="FunFam" id="3.90.230.10:FF:000009">
    <property type="entry name" value="xaa-Pro aminopeptidase 2"/>
    <property type="match status" value="1"/>
</dbReference>
<dbReference type="Pfam" id="PF00557">
    <property type="entry name" value="Peptidase_M24"/>
    <property type="match status" value="1"/>
</dbReference>
<evidence type="ECO:0000256" key="3">
    <source>
        <dbReference type="ARBA" id="ARBA00022801"/>
    </source>
</evidence>
<dbReference type="InterPro" id="IPR050422">
    <property type="entry name" value="X-Pro_aminopeptidase_P"/>
</dbReference>
<dbReference type="EMBL" id="FQXK01000043">
    <property type="protein sequence ID" value="SHI85344.1"/>
    <property type="molecule type" value="Genomic_DNA"/>
</dbReference>
<keyword evidence="7" id="KW-0645">Protease</keyword>
<dbReference type="STRING" id="1121131.SAMN02745229_03737"/>
<dbReference type="GO" id="GO:0046872">
    <property type="term" value="F:metal ion binding"/>
    <property type="evidence" value="ECO:0007669"/>
    <property type="project" value="UniProtKB-KW"/>
</dbReference>
<evidence type="ECO:0000259" key="5">
    <source>
        <dbReference type="Pfam" id="PF01321"/>
    </source>
</evidence>
<dbReference type="InterPro" id="IPR032416">
    <property type="entry name" value="Peptidase_M24_C"/>
</dbReference>
<dbReference type="InterPro" id="IPR033740">
    <property type="entry name" value="Pept_M24B"/>
</dbReference>
<dbReference type="SUPFAM" id="SSF55920">
    <property type="entry name" value="Creatinase/aminopeptidase"/>
    <property type="match status" value="1"/>
</dbReference>
<dbReference type="AlphaFoldDB" id="A0A1M6EIM7"/>
<reference evidence="8" key="1">
    <citation type="submission" date="2016-11" db="EMBL/GenBank/DDBJ databases">
        <authorList>
            <person name="Varghese N."/>
            <person name="Submissions S."/>
        </authorList>
    </citation>
    <scope>NUCLEOTIDE SEQUENCE [LARGE SCALE GENOMIC DNA]</scope>
    <source>
        <strain evidence="8">DSM 3071</strain>
    </source>
</reference>
<dbReference type="Pfam" id="PF16189">
    <property type="entry name" value="Creatinase_N_2"/>
    <property type="match status" value="1"/>
</dbReference>
<keyword evidence="3" id="KW-0378">Hydrolase</keyword>
<dbReference type="SUPFAM" id="SSF53092">
    <property type="entry name" value="Creatinase/prolidase N-terminal domain"/>
    <property type="match status" value="2"/>
</dbReference>
<dbReference type="InterPro" id="IPR000994">
    <property type="entry name" value="Pept_M24"/>
</dbReference>
<organism evidence="7 8">
    <name type="scientific">Butyrivibrio fibrisolvens DSM 3071</name>
    <dbReference type="NCBI Taxonomy" id="1121131"/>
    <lineage>
        <taxon>Bacteria</taxon>
        <taxon>Bacillati</taxon>
        <taxon>Bacillota</taxon>
        <taxon>Clostridia</taxon>
        <taxon>Lachnospirales</taxon>
        <taxon>Lachnospiraceae</taxon>
        <taxon>Butyrivibrio</taxon>
    </lineage>
</organism>
<keyword evidence="7" id="KW-0031">Aminopeptidase</keyword>
<dbReference type="PANTHER" id="PTHR43763">
    <property type="entry name" value="XAA-PRO AMINOPEPTIDASE 1"/>
    <property type="match status" value="1"/>
</dbReference>
<proteinExistence type="inferred from homology"/>
<evidence type="ECO:0000313" key="7">
    <source>
        <dbReference type="EMBL" id="SHI85344.1"/>
    </source>
</evidence>
<sequence length="618" mass="70420">MALEIYTLKEGPKMENVAVKNRLSLLRAKMAEYGIDYYMMPTSDFHNSEYAADFFKAREYFTGFTGSNGTVVISKDWAGLWTDGRYFIQAEKEIEGTGVTLYRMGNEGVPTLNEYLKDNMKDGQVLGFDGRVIATAIGLGIEKALKDKKVSFSYERDLADEVWTDRPALPCHEIYKLKEELFGKSFKEKLADVRKKMEEYKCDSHLLSKLDDITWLTNLRGNDVECNPVALSYAFITLDEFHFFVQEAELTDEIKAYCKDNDITVHDYHEVMEFLKNRKYTGNILVDKNNINYSTYRTLLDAAGKDKLVYNDNPTELMKAIKNDTEMKNIREVYIRDSAKLCEFMYWVKTNVGKIPMDEYSAAMKLDSMRAELPGFIELSFPTISAYGPNAAMMHYEATKEDHAEVKPEGMLLVDSGGTYEGGTTDVTRTIVVGPISDEVKKHYTGTCLGMLHLANAKFLKGCTGRNLDILARQPLWAMDIDYKCGTGHGIGYMLNVHEGPHNIRWQYREGLKEYELVPGMIVSDEPGVYKEGSHGIRIENIIEVVEGNKNDDGQFLGFEHLTYAPIDLEAIDTQYMQQGDIDLLNEYHKAVFEKVSPLIKDQAIVDWLKEQTRPISK</sequence>
<keyword evidence="8" id="KW-1185">Reference proteome</keyword>
<dbReference type="GO" id="GO:0070006">
    <property type="term" value="F:metalloaminopeptidase activity"/>
    <property type="evidence" value="ECO:0007669"/>
    <property type="project" value="InterPro"/>
</dbReference>
<dbReference type="InterPro" id="IPR036005">
    <property type="entry name" value="Creatinase/aminopeptidase-like"/>
</dbReference>
<dbReference type="Proteomes" id="UP000184278">
    <property type="component" value="Unassembled WGS sequence"/>
</dbReference>
<dbReference type="Pfam" id="PF01321">
    <property type="entry name" value="Creatinase_N"/>
    <property type="match status" value="1"/>
</dbReference>
<dbReference type="Gene3D" id="3.40.350.10">
    <property type="entry name" value="Creatinase/prolidase N-terminal domain"/>
    <property type="match status" value="2"/>
</dbReference>
<evidence type="ECO:0000256" key="2">
    <source>
        <dbReference type="ARBA" id="ARBA00022723"/>
    </source>
</evidence>
<gene>
    <name evidence="7" type="ORF">SAMN02745229_03737</name>
</gene>
<dbReference type="GO" id="GO:0005737">
    <property type="term" value="C:cytoplasm"/>
    <property type="evidence" value="ECO:0007669"/>
    <property type="project" value="UniProtKB-ARBA"/>
</dbReference>
<feature type="domain" description="Peptidase M24 C-terminal" evidence="6">
    <location>
        <begin position="555"/>
        <end position="616"/>
    </location>
</feature>
<keyword evidence="2" id="KW-0479">Metal-binding</keyword>
<dbReference type="InterPro" id="IPR029149">
    <property type="entry name" value="Creatin/AminoP/Spt16_N"/>
</dbReference>
<dbReference type="Gene3D" id="3.90.230.10">
    <property type="entry name" value="Creatinase/methionine aminopeptidase superfamily"/>
    <property type="match status" value="1"/>
</dbReference>
<evidence type="ECO:0000313" key="8">
    <source>
        <dbReference type="Proteomes" id="UP000184278"/>
    </source>
</evidence>
<dbReference type="InterPro" id="IPR000587">
    <property type="entry name" value="Creatinase_N"/>
</dbReference>
<name>A0A1M6EIM7_BUTFI</name>
<evidence type="ECO:0000256" key="1">
    <source>
        <dbReference type="ARBA" id="ARBA00008766"/>
    </source>
</evidence>